<organism evidence="1 2">
    <name type="scientific">Nepenthes gracilis</name>
    <name type="common">Slender pitcher plant</name>
    <dbReference type="NCBI Taxonomy" id="150966"/>
    <lineage>
        <taxon>Eukaryota</taxon>
        <taxon>Viridiplantae</taxon>
        <taxon>Streptophyta</taxon>
        <taxon>Embryophyta</taxon>
        <taxon>Tracheophyta</taxon>
        <taxon>Spermatophyta</taxon>
        <taxon>Magnoliopsida</taxon>
        <taxon>eudicotyledons</taxon>
        <taxon>Gunneridae</taxon>
        <taxon>Pentapetalae</taxon>
        <taxon>Caryophyllales</taxon>
        <taxon>Nepenthaceae</taxon>
        <taxon>Nepenthes</taxon>
    </lineage>
</organism>
<dbReference type="InterPro" id="IPR045021">
    <property type="entry name" value="PSI1/2/3"/>
</dbReference>
<proteinExistence type="predicted"/>
<dbReference type="Proteomes" id="UP001279734">
    <property type="component" value="Unassembled WGS sequence"/>
</dbReference>
<sequence length="311" mass="35012">MSTIVDGLLQLIPTPNKHAFFMPPFSNGNVSVLAPFFFVLKFRDTALQLLTFSLLGCLDGVVAGNLKFDEFSFVFFFSSLAKYAMWHSITASSRVGILILTIPLIQSEMEKTLQWLVPFARSTIKALHGFGWVGKWANTGSDGSQNLIRIETLHHADKAKTEAYILDLVVWPHQLTSLSRTTQSSETKSLVRSSNQKTIHLSLHKSIYLSSMLAVEDQEMLCNVAKRKFMPGISKSLYLFELRCSGVCNDLRFSIYSHILPHEKWRLVTYQEQEVVLNSCSSRNGISGDRNGTTSSVDISQLLRRGFDQFC</sequence>
<dbReference type="EMBL" id="BSYO01000023">
    <property type="protein sequence ID" value="GMH21811.1"/>
    <property type="molecule type" value="Genomic_DNA"/>
</dbReference>
<dbReference type="GO" id="GO:0045927">
    <property type="term" value="P:positive regulation of growth"/>
    <property type="evidence" value="ECO:0007669"/>
    <property type="project" value="InterPro"/>
</dbReference>
<protein>
    <submittedName>
        <fullName evidence="1">Uncharacterized protein</fullName>
    </submittedName>
</protein>
<accession>A0AAD3XZM9</accession>
<gene>
    <name evidence="1" type="ORF">Nepgr_023654</name>
</gene>
<dbReference type="PANTHER" id="PTHR31730:SF32">
    <property type="entry name" value="PROTEIN PSK SIMULATOR 1"/>
    <property type="match status" value="1"/>
</dbReference>
<evidence type="ECO:0000313" key="2">
    <source>
        <dbReference type="Proteomes" id="UP001279734"/>
    </source>
</evidence>
<reference evidence="1" key="1">
    <citation type="submission" date="2023-05" db="EMBL/GenBank/DDBJ databases">
        <title>Nepenthes gracilis genome sequencing.</title>
        <authorList>
            <person name="Fukushima K."/>
        </authorList>
    </citation>
    <scope>NUCLEOTIDE SEQUENCE</scope>
    <source>
        <strain evidence="1">SING2019-196</strain>
    </source>
</reference>
<comment type="caution">
    <text evidence="1">The sequence shown here is derived from an EMBL/GenBank/DDBJ whole genome shotgun (WGS) entry which is preliminary data.</text>
</comment>
<name>A0AAD3XZM9_NEPGR</name>
<dbReference type="PANTHER" id="PTHR31730">
    <property type="entry name" value="OS01G0873900 PROTEIN"/>
    <property type="match status" value="1"/>
</dbReference>
<keyword evidence="2" id="KW-1185">Reference proteome</keyword>
<dbReference type="AlphaFoldDB" id="A0AAD3XZM9"/>
<evidence type="ECO:0000313" key="1">
    <source>
        <dbReference type="EMBL" id="GMH21811.1"/>
    </source>
</evidence>